<reference evidence="3" key="1">
    <citation type="submission" date="2013-10" db="EMBL/GenBank/DDBJ databases">
        <title>Antibiotic resistance diversity of beta-lactamase producers in the General Hospital Vienna.</title>
        <authorList>
            <person name="Barisic I."/>
            <person name="Mitteregger D."/>
            <person name="Hirschl A.M."/>
            <person name="Noehammer C."/>
            <person name="Wiesinger-Mayr H."/>
        </authorList>
    </citation>
    <scope>NUCLEOTIDE SEQUENCE [LARGE SCALE GENOMIC DNA]</scope>
    <source>
        <strain evidence="3">IS43</strain>
    </source>
</reference>
<proteinExistence type="predicted"/>
<evidence type="ECO:0000256" key="1">
    <source>
        <dbReference type="SAM" id="MobiDB-lite"/>
    </source>
</evidence>
<accession>W1DLY2</accession>
<protein>
    <submittedName>
        <fullName evidence="3">Probable extracellular solute-binding protein</fullName>
    </submittedName>
</protein>
<keyword evidence="4" id="KW-1185">Reference proteome</keyword>
<dbReference type="EMBL" id="CBWK010000489">
    <property type="protein sequence ID" value="CDL10436.1"/>
    <property type="molecule type" value="Genomic_DNA"/>
</dbReference>
<comment type="caution">
    <text evidence="3">The sequence shown here is derived from an EMBL/GenBank/DDBJ whole genome shotgun (WGS) entry which is preliminary data.</text>
</comment>
<evidence type="ECO:0000313" key="3">
    <source>
        <dbReference type="EMBL" id="CDL10436.1"/>
    </source>
</evidence>
<dbReference type="Proteomes" id="UP000019183">
    <property type="component" value="Unassembled WGS sequence"/>
</dbReference>
<name>W1DLY2_KLEPN</name>
<feature type="domain" description="Solute-binding protein family 3/N-terminal" evidence="2">
    <location>
        <begin position="21"/>
        <end position="103"/>
    </location>
</feature>
<evidence type="ECO:0000259" key="2">
    <source>
        <dbReference type="Pfam" id="PF00497"/>
    </source>
</evidence>
<evidence type="ECO:0000313" key="4">
    <source>
        <dbReference type="Proteomes" id="UP000019183"/>
    </source>
</evidence>
<feature type="region of interest" description="Disordered" evidence="1">
    <location>
        <begin position="128"/>
        <end position="154"/>
    </location>
</feature>
<dbReference type="InterPro" id="IPR001638">
    <property type="entry name" value="Solute-binding_3/MltF_N"/>
</dbReference>
<dbReference type="SUPFAM" id="SSF53850">
    <property type="entry name" value="Periplasmic binding protein-like II"/>
    <property type="match status" value="1"/>
</dbReference>
<dbReference type="eggNOG" id="COG0834">
    <property type="taxonomic scope" value="Bacteria"/>
</dbReference>
<dbReference type="AlphaFoldDB" id="W1DLY2"/>
<feature type="compositionally biased region" description="Low complexity" evidence="1">
    <location>
        <begin position="129"/>
        <end position="142"/>
    </location>
</feature>
<dbReference type="Gene3D" id="3.40.190.10">
    <property type="entry name" value="Periplasmic binding protein-like II"/>
    <property type="match status" value="2"/>
</dbReference>
<sequence length="154" mass="16494">MSHNKPSRLRFAINLGNAVLAHLGETGKPAGITVELSHRLATRWGVSAEFVPYPAAGKVVADAGGEHWDIAFLAIDPAREATLRFTSPYITIQGTALVSVDSPCQSVADMDRPATTINVGQKRRIRSMANPPSAARQPASPSLFAGGNRRLPRR</sequence>
<dbReference type="Pfam" id="PF00497">
    <property type="entry name" value="SBP_bac_3"/>
    <property type="match status" value="1"/>
</dbReference>
<organism evidence="3 4">
    <name type="scientific">Klebsiella pneumoniae IS43</name>
    <dbReference type="NCBI Taxonomy" id="1432552"/>
    <lineage>
        <taxon>Bacteria</taxon>
        <taxon>Pseudomonadati</taxon>
        <taxon>Pseudomonadota</taxon>
        <taxon>Gammaproteobacteria</taxon>
        <taxon>Enterobacterales</taxon>
        <taxon>Enterobacteriaceae</taxon>
        <taxon>Klebsiella/Raoultella group</taxon>
        <taxon>Klebsiella</taxon>
        <taxon>Klebsiella pneumoniae complex</taxon>
    </lineage>
</organism>